<sequence length="142" mass="16695">MEERLDLEKDPKKFVEYQADEAYGQLAVIQRHFEWILAGKEVLFCLGCTYKHLQTLSQTCQECLGGACPAQPVWQEMSSWAEKTKDQVMELLRQKKQITEDGARQICQYARKYRKEMEKILIGEELPETMEKTRTYTQKHVS</sequence>
<evidence type="ECO:0000313" key="1">
    <source>
        <dbReference type="EMBL" id="GAI23236.1"/>
    </source>
</evidence>
<organism evidence="1">
    <name type="scientific">marine sediment metagenome</name>
    <dbReference type="NCBI Taxonomy" id="412755"/>
    <lineage>
        <taxon>unclassified sequences</taxon>
        <taxon>metagenomes</taxon>
        <taxon>ecological metagenomes</taxon>
    </lineage>
</organism>
<name>X1MYY4_9ZZZZ</name>
<dbReference type="EMBL" id="BARV01016111">
    <property type="protein sequence ID" value="GAI23236.1"/>
    <property type="molecule type" value="Genomic_DNA"/>
</dbReference>
<reference evidence="1" key="1">
    <citation type="journal article" date="2014" name="Front. Microbiol.">
        <title>High frequency of phylogenetically diverse reductive dehalogenase-homologous genes in deep subseafloor sedimentary metagenomes.</title>
        <authorList>
            <person name="Kawai M."/>
            <person name="Futagami T."/>
            <person name="Toyoda A."/>
            <person name="Takaki Y."/>
            <person name="Nishi S."/>
            <person name="Hori S."/>
            <person name="Arai W."/>
            <person name="Tsubouchi T."/>
            <person name="Morono Y."/>
            <person name="Uchiyama I."/>
            <person name="Ito T."/>
            <person name="Fujiyama A."/>
            <person name="Inagaki F."/>
            <person name="Takami H."/>
        </authorList>
    </citation>
    <scope>NUCLEOTIDE SEQUENCE</scope>
    <source>
        <strain evidence="1">Expedition CK06-06</strain>
    </source>
</reference>
<comment type="caution">
    <text evidence="1">The sequence shown here is derived from an EMBL/GenBank/DDBJ whole genome shotgun (WGS) entry which is preliminary data.</text>
</comment>
<protein>
    <submittedName>
        <fullName evidence="1">Uncharacterized protein</fullName>
    </submittedName>
</protein>
<gene>
    <name evidence="1" type="ORF">S06H3_27731</name>
</gene>
<proteinExistence type="predicted"/>
<accession>X1MYY4</accession>
<dbReference type="AlphaFoldDB" id="X1MYY4"/>